<feature type="transmembrane region" description="Helical" evidence="8">
    <location>
        <begin position="106"/>
        <end position="124"/>
    </location>
</feature>
<evidence type="ECO:0000256" key="4">
    <source>
        <dbReference type="ARBA" id="ARBA00022475"/>
    </source>
</evidence>
<keyword evidence="10" id="KW-1185">Reference proteome</keyword>
<comment type="caution">
    <text evidence="9">The sequence shown here is derived from an EMBL/GenBank/DDBJ whole genome shotgun (WGS) entry which is preliminary data.</text>
</comment>
<feature type="transmembrane region" description="Helical" evidence="8">
    <location>
        <begin position="34"/>
        <end position="52"/>
    </location>
</feature>
<accession>A0A845QVT9</accession>
<keyword evidence="5 8" id="KW-0812">Transmembrane</keyword>
<dbReference type="GO" id="GO:0015295">
    <property type="term" value="F:solute:proton symporter activity"/>
    <property type="evidence" value="ECO:0007669"/>
    <property type="project" value="TreeGrafter"/>
</dbReference>
<dbReference type="OrthoDB" id="9761056at2"/>
<dbReference type="Proteomes" id="UP000467132">
    <property type="component" value="Unassembled WGS sequence"/>
</dbReference>
<feature type="transmembrane region" description="Helical" evidence="8">
    <location>
        <begin position="186"/>
        <end position="209"/>
    </location>
</feature>
<comment type="function">
    <text evidence="8">Uptake of L-lactate across the membrane. Can also transport D-lactate and glycolate.</text>
</comment>
<dbReference type="PANTHER" id="PTHR30003:SF2">
    <property type="entry name" value="L-LACTATE PERMEASE"/>
    <property type="match status" value="1"/>
</dbReference>
<gene>
    <name evidence="9" type="ORF">D3Z33_00245</name>
</gene>
<keyword evidence="6 8" id="KW-1133">Transmembrane helix</keyword>
<proteinExistence type="inferred from homology"/>
<comment type="similarity">
    <text evidence="2 8">Belongs to the lactate permease family.</text>
</comment>
<feature type="transmembrane region" description="Helical" evidence="8">
    <location>
        <begin position="64"/>
        <end position="85"/>
    </location>
</feature>
<dbReference type="GO" id="GO:0005886">
    <property type="term" value="C:plasma membrane"/>
    <property type="evidence" value="ECO:0007669"/>
    <property type="project" value="UniProtKB-SubCell"/>
</dbReference>
<feature type="transmembrane region" description="Helical" evidence="8">
    <location>
        <begin position="243"/>
        <end position="260"/>
    </location>
</feature>
<evidence type="ECO:0000256" key="1">
    <source>
        <dbReference type="ARBA" id="ARBA00004651"/>
    </source>
</evidence>
<evidence type="ECO:0000256" key="2">
    <source>
        <dbReference type="ARBA" id="ARBA00010100"/>
    </source>
</evidence>
<feature type="transmembrane region" description="Helical" evidence="8">
    <location>
        <begin position="298"/>
        <end position="317"/>
    </location>
</feature>
<sequence length="536" mass="58572">MNIPVNFFYWFLSIIPILVLLILMIKFQWGAPKAALFTLTLTIIISFLFFKANIEVVSIEILKALWNSLSIILVVITAILLYEVSDEAGAFEILNKTFKKIAPNELIRIMMIGVVFASFLQGVTGFGVPVLVSAPLLIQIGVSPLWAVVIPLIGHSWAGTFGTLAIAWNALIFQTGIDNITTIREIALYGSGLLFILGTIANITIAYFYGGFRAIKKGFIAILLISLVQGGGQVIISQFNPDLSAFIPSALSLISLILLSRSPLYKDKWMIEDSKIMKRKEQNIVEEIENKMNMHEAFLPYYLMSFITLSVLLIKPINNSLSKFSYGPSFIETKTGFGIVNEFVSQYSPITPFTHAGMFLFSASMLGYIYYRKKGFINKGKLPVIFKKSIKKAIPPILAVISLISISRVMSGTGQTLVLAEGISNVLGEYYVIFAPFIGFLGSFITGSNMSSNILFADFQMLTSKIIGLNTPAILGSQTAGGGVGMSIAPGNIVLGTTTANILGSEGKVLKKILPFTISIATLFGILMFISHILNI</sequence>
<evidence type="ECO:0000313" key="9">
    <source>
        <dbReference type="EMBL" id="NBI05282.1"/>
    </source>
</evidence>
<dbReference type="EMBL" id="QXXA01000001">
    <property type="protein sequence ID" value="NBI05282.1"/>
    <property type="molecule type" value="Genomic_DNA"/>
</dbReference>
<dbReference type="Pfam" id="PF02652">
    <property type="entry name" value="Lactate_perm"/>
    <property type="match status" value="1"/>
</dbReference>
<evidence type="ECO:0000256" key="3">
    <source>
        <dbReference type="ARBA" id="ARBA00022448"/>
    </source>
</evidence>
<feature type="transmembrane region" description="Helical" evidence="8">
    <location>
        <begin position="430"/>
        <end position="456"/>
    </location>
</feature>
<evidence type="ECO:0000256" key="7">
    <source>
        <dbReference type="ARBA" id="ARBA00023136"/>
    </source>
</evidence>
<feature type="transmembrane region" description="Helical" evidence="8">
    <location>
        <begin position="513"/>
        <end position="534"/>
    </location>
</feature>
<evidence type="ECO:0000313" key="10">
    <source>
        <dbReference type="Proteomes" id="UP000467132"/>
    </source>
</evidence>
<comment type="subcellular location">
    <subcellularLocation>
        <location evidence="1 8">Cell membrane</location>
        <topology evidence="1 8">Multi-pass membrane protein</topology>
    </subcellularLocation>
</comment>
<evidence type="ECO:0000256" key="6">
    <source>
        <dbReference type="ARBA" id="ARBA00022989"/>
    </source>
</evidence>
<evidence type="ECO:0000256" key="5">
    <source>
        <dbReference type="ARBA" id="ARBA00022692"/>
    </source>
</evidence>
<reference evidence="9 10" key="1">
    <citation type="submission" date="2018-08" db="EMBL/GenBank/DDBJ databases">
        <title>Murine metabolic-syndrome-specific gut microbial biobank.</title>
        <authorList>
            <person name="Liu C."/>
        </authorList>
    </citation>
    <scope>NUCLEOTIDE SEQUENCE [LARGE SCALE GENOMIC DNA]</scope>
    <source>
        <strain evidence="9 10">583</strain>
    </source>
</reference>
<feature type="transmembrane region" description="Helical" evidence="8">
    <location>
        <begin position="218"/>
        <end position="237"/>
    </location>
</feature>
<feature type="transmembrane region" description="Helical" evidence="8">
    <location>
        <begin position="6"/>
        <end position="27"/>
    </location>
</feature>
<dbReference type="GO" id="GO:0015129">
    <property type="term" value="F:lactate transmembrane transporter activity"/>
    <property type="evidence" value="ECO:0007669"/>
    <property type="project" value="UniProtKB-UniRule"/>
</dbReference>
<dbReference type="AlphaFoldDB" id="A0A845QVT9"/>
<keyword evidence="7 8" id="KW-0472">Membrane</keyword>
<keyword evidence="4 8" id="KW-1003">Cell membrane</keyword>
<dbReference type="RefSeq" id="WP_160195801.1">
    <property type="nucleotide sequence ID" value="NZ_QXXA01000001.1"/>
</dbReference>
<feature type="transmembrane region" description="Helical" evidence="8">
    <location>
        <begin position="353"/>
        <end position="371"/>
    </location>
</feature>
<feature type="transmembrane region" description="Helical" evidence="8">
    <location>
        <begin position="392"/>
        <end position="410"/>
    </location>
</feature>
<organism evidence="9 10">
    <name type="scientific">Senegalia massiliensis</name>
    <dbReference type="NCBI Taxonomy" id="1720316"/>
    <lineage>
        <taxon>Bacteria</taxon>
        <taxon>Bacillati</taxon>
        <taxon>Bacillota</taxon>
        <taxon>Clostridia</taxon>
        <taxon>Eubacteriales</taxon>
        <taxon>Clostridiaceae</taxon>
        <taxon>Senegalia</taxon>
    </lineage>
</organism>
<protein>
    <recommendedName>
        <fullName evidence="8">L-lactate permease</fullName>
    </recommendedName>
</protein>
<dbReference type="InterPro" id="IPR003804">
    <property type="entry name" value="Lactate_perm"/>
</dbReference>
<keyword evidence="3 8" id="KW-0813">Transport</keyword>
<name>A0A845QVT9_9CLOT</name>
<dbReference type="PANTHER" id="PTHR30003">
    <property type="entry name" value="L-LACTATE PERMEASE"/>
    <property type="match status" value="1"/>
</dbReference>
<evidence type="ECO:0000256" key="8">
    <source>
        <dbReference type="RuleBase" id="RU365092"/>
    </source>
</evidence>